<dbReference type="AlphaFoldDB" id="A0A0K0E474"/>
<evidence type="ECO:0000313" key="3">
    <source>
        <dbReference type="WBParaSite" id="TCONS_00007949.p1"/>
    </source>
</evidence>
<name>A0A0K0E474_STRER</name>
<organism evidence="2">
    <name type="scientific">Strongyloides stercoralis</name>
    <name type="common">Threadworm</name>
    <dbReference type="NCBI Taxonomy" id="6248"/>
    <lineage>
        <taxon>Eukaryota</taxon>
        <taxon>Metazoa</taxon>
        <taxon>Ecdysozoa</taxon>
        <taxon>Nematoda</taxon>
        <taxon>Chromadorea</taxon>
        <taxon>Rhabditida</taxon>
        <taxon>Tylenchina</taxon>
        <taxon>Panagrolaimomorpha</taxon>
        <taxon>Strongyloidoidea</taxon>
        <taxon>Strongyloididae</taxon>
        <taxon>Strongyloides</taxon>
    </lineage>
</organism>
<accession>A0A0K0E474</accession>
<dbReference type="WBParaSite" id="SSTP_0000429200.1">
    <property type="protein sequence ID" value="SSTP_0000429200.1"/>
    <property type="gene ID" value="SSTP_0000429200"/>
</dbReference>
<reference evidence="2" key="1">
    <citation type="submission" date="2015-08" db="UniProtKB">
        <authorList>
            <consortium name="WormBaseParasite"/>
        </authorList>
    </citation>
    <scope>IDENTIFICATION</scope>
</reference>
<evidence type="ECO:0000313" key="2">
    <source>
        <dbReference type="WBParaSite" id="SSTP_0000429200.1"/>
    </source>
</evidence>
<protein>
    <submittedName>
        <fullName evidence="2">DUF1336 domain-containing protein</fullName>
    </submittedName>
    <submittedName>
        <fullName evidence="3">MATH domain-containing protein</fullName>
    </submittedName>
</protein>
<keyword evidence="1" id="KW-1185">Reference proteome</keyword>
<evidence type="ECO:0000313" key="1">
    <source>
        <dbReference type="Proteomes" id="UP000035681"/>
    </source>
</evidence>
<sequence length="383" mass="43502">MSSEDCYDSSIEVSSDEDLQIHYNSPISTAITNPLHTTQSSHLVRAYTIAEMNFDDESNIGKSSHENEKSLTKEGLVTGLVDKLDDNVQNLLNTNPLYNSITSNDKKKDFVNNSNEEYEYISSDDRSNSLKLLSFSSSTTRDNIILPSKKEILKKSTLIPSKIYHFNSLKTFPRQILKKTDSSNSNDSGIQLAVAGIKHTLCKEDPLLKIKNARKEQFMNYHKEESLPYPKSFSWDWPYCNEGVAKGLYTAEAFTVCLPFNNGGTGVSNNTTRKFEKISESNFAWQVGLSNTSMTGNCFWRMELEVIKGLNMIALIVSRDISRLDDTSKRLKKVRKVYKLPNYYDVTTLATKSYDWGIVLTANKRKDNRCSKNLKIKRADTYT</sequence>
<dbReference type="Proteomes" id="UP000035681">
    <property type="component" value="Unplaced"/>
</dbReference>
<proteinExistence type="predicted"/>
<dbReference type="WBParaSite" id="TCONS_00007949.p1">
    <property type="protein sequence ID" value="TCONS_00007949.p1"/>
    <property type="gene ID" value="XLOC_005962"/>
</dbReference>